<reference evidence="2" key="1">
    <citation type="submission" date="2016-10" db="EMBL/GenBank/DDBJ databases">
        <authorList>
            <person name="Varghese N."/>
            <person name="Submissions S."/>
        </authorList>
    </citation>
    <scope>NUCLEOTIDE SEQUENCE [LARGE SCALE GENOMIC DNA]</scope>
    <source>
        <strain evidence="2">FP5</strain>
    </source>
</reference>
<sequence length="106" mass="11813">MDLPQMADLVAAGQDLLRMANLAVADQGLLRTAGLGVHHQMGRLGRIVLPVPAREFQSFVQMGILAVYTSRSIPFRKYPYTICTGWAGVIIMLKETQMLWLQGRLE</sequence>
<dbReference type="Proteomes" id="UP000198897">
    <property type="component" value="Unassembled WGS sequence"/>
</dbReference>
<keyword evidence="2" id="KW-1185">Reference proteome</keyword>
<evidence type="ECO:0000313" key="1">
    <source>
        <dbReference type="EMBL" id="SFG59128.1"/>
    </source>
</evidence>
<dbReference type="AlphaFoldDB" id="A0A1I2T311"/>
<accession>A0A1I2T311</accession>
<evidence type="ECO:0000313" key="2">
    <source>
        <dbReference type="Proteomes" id="UP000198897"/>
    </source>
</evidence>
<name>A0A1I2T311_9BACI</name>
<organism evidence="1 2">
    <name type="scientific">Halobacillus alkaliphilus</name>
    <dbReference type="NCBI Taxonomy" id="396056"/>
    <lineage>
        <taxon>Bacteria</taxon>
        <taxon>Bacillati</taxon>
        <taxon>Bacillota</taxon>
        <taxon>Bacilli</taxon>
        <taxon>Bacillales</taxon>
        <taxon>Bacillaceae</taxon>
        <taxon>Halobacillus</taxon>
    </lineage>
</organism>
<protein>
    <submittedName>
        <fullName evidence="1">Uncharacterized protein</fullName>
    </submittedName>
</protein>
<gene>
    <name evidence="1" type="ORF">SAMN05216353_16017</name>
</gene>
<proteinExistence type="predicted"/>
<dbReference type="EMBL" id="FOOG01000060">
    <property type="protein sequence ID" value="SFG59128.1"/>
    <property type="molecule type" value="Genomic_DNA"/>
</dbReference>